<dbReference type="CDD" id="cd00685">
    <property type="entry name" value="Trans_IPPS_HT"/>
    <property type="match status" value="1"/>
</dbReference>
<dbReference type="STRING" id="882086.SacxiDRAFT_3900"/>
<organism evidence="4 5">
    <name type="scientific">Saccharomonospora xinjiangensis XJ-54</name>
    <dbReference type="NCBI Taxonomy" id="882086"/>
    <lineage>
        <taxon>Bacteria</taxon>
        <taxon>Bacillati</taxon>
        <taxon>Actinomycetota</taxon>
        <taxon>Actinomycetes</taxon>
        <taxon>Pseudonocardiales</taxon>
        <taxon>Pseudonocardiaceae</taxon>
        <taxon>Saccharomonospora</taxon>
    </lineage>
</organism>
<keyword evidence="2" id="KW-0460">Magnesium</keyword>
<dbReference type="InterPro" id="IPR000092">
    <property type="entry name" value="Polyprenyl_synt"/>
</dbReference>
<dbReference type="PROSITE" id="PS00444">
    <property type="entry name" value="POLYPRENYL_SYNTHASE_2"/>
    <property type="match status" value="1"/>
</dbReference>
<dbReference type="PANTHER" id="PTHR12001">
    <property type="entry name" value="GERANYLGERANYL PYROPHOSPHATE SYNTHASE"/>
    <property type="match status" value="1"/>
</dbReference>
<dbReference type="Pfam" id="PF00348">
    <property type="entry name" value="polyprenyl_synt"/>
    <property type="match status" value="1"/>
</dbReference>
<dbReference type="EMBL" id="JH636049">
    <property type="protein sequence ID" value="EID56091.1"/>
    <property type="molecule type" value="Genomic_DNA"/>
</dbReference>
<gene>
    <name evidence="4" type="ORF">SacxiDRAFT_3900</name>
</gene>
<keyword evidence="5" id="KW-1185">Reference proteome</keyword>
<dbReference type="HOGENOM" id="CLU_014015_2_1_11"/>
<dbReference type="GO" id="GO:0004659">
    <property type="term" value="F:prenyltransferase activity"/>
    <property type="evidence" value="ECO:0007669"/>
    <property type="project" value="InterPro"/>
</dbReference>
<accession>I0V7I8</accession>
<evidence type="ECO:0000256" key="3">
    <source>
        <dbReference type="RuleBase" id="RU004466"/>
    </source>
</evidence>
<dbReference type="SUPFAM" id="SSF48576">
    <property type="entry name" value="Terpenoid synthases"/>
    <property type="match status" value="1"/>
</dbReference>
<dbReference type="PROSITE" id="PS00723">
    <property type="entry name" value="POLYPRENYL_SYNTHASE_1"/>
    <property type="match status" value="1"/>
</dbReference>
<evidence type="ECO:0000256" key="1">
    <source>
        <dbReference type="ARBA" id="ARBA00022723"/>
    </source>
</evidence>
<sequence>MTTTLPSEVSASQSLVRPALREAVDTLEPAMRRIVSYHLGWTDQHGDAVEGGGGKALRPALALLAAQAVRARPEAALAGAVAVELVHNFSLLHDDVMDGDTERRHRPTVWALFGTPAAILAGDALLALAVEVLEATGDLAAGRCLTSAVRRLIEGQTADIDFEGRALVGVEECLRMEDGKTASLMSCAAELGALLGGGDEAGVAALGRFGRNLGMGFQLVDDLLGIVGHPDVTGKPVLADLRVRKKSVPVVVALNSGTDSAAALREFYRGDRPPTEDDIQAMAALIDDTGAITWTRERARHYIAEAEASLAAVNPPEEIRAALADLTRFVVERDR</sequence>
<evidence type="ECO:0000256" key="2">
    <source>
        <dbReference type="ARBA" id="ARBA00022842"/>
    </source>
</evidence>
<keyword evidence="1" id="KW-0479">Metal-binding</keyword>
<dbReference type="AlphaFoldDB" id="I0V7I8"/>
<keyword evidence="3" id="KW-0808">Transferase</keyword>
<dbReference type="eggNOG" id="COG0142">
    <property type="taxonomic scope" value="Bacteria"/>
</dbReference>
<dbReference type="InterPro" id="IPR008949">
    <property type="entry name" value="Isoprenoid_synthase_dom_sf"/>
</dbReference>
<dbReference type="Proteomes" id="UP000004691">
    <property type="component" value="Unassembled WGS sequence"/>
</dbReference>
<dbReference type="OrthoDB" id="4497239at2"/>
<dbReference type="SFLD" id="SFLDS00005">
    <property type="entry name" value="Isoprenoid_Synthase_Type_I"/>
    <property type="match status" value="1"/>
</dbReference>
<dbReference type="GO" id="GO:0046872">
    <property type="term" value="F:metal ion binding"/>
    <property type="evidence" value="ECO:0007669"/>
    <property type="project" value="UniProtKB-KW"/>
</dbReference>
<evidence type="ECO:0000313" key="5">
    <source>
        <dbReference type="Proteomes" id="UP000004691"/>
    </source>
</evidence>
<dbReference type="Gene3D" id="1.10.600.10">
    <property type="entry name" value="Farnesyl Diphosphate Synthase"/>
    <property type="match status" value="1"/>
</dbReference>
<evidence type="ECO:0000313" key="4">
    <source>
        <dbReference type="EMBL" id="EID56091.1"/>
    </source>
</evidence>
<comment type="similarity">
    <text evidence="3">Belongs to the FPP/GGPP synthase family.</text>
</comment>
<dbReference type="SFLD" id="SFLDG01017">
    <property type="entry name" value="Polyprenyl_Transferase_Like"/>
    <property type="match status" value="1"/>
</dbReference>
<dbReference type="PANTHER" id="PTHR12001:SF71">
    <property type="entry name" value="(2E,6E)-FARNESYL DIPHOSPHATE SYNTHASE"/>
    <property type="match status" value="1"/>
</dbReference>
<protein>
    <submittedName>
        <fullName evidence="4">Geranylgeranyl pyrophosphate synthase</fullName>
    </submittedName>
</protein>
<proteinExistence type="inferred from homology"/>
<dbReference type="InterPro" id="IPR033749">
    <property type="entry name" value="Polyprenyl_synt_CS"/>
</dbReference>
<name>I0V7I8_9PSEU</name>
<reference evidence="4 5" key="1">
    <citation type="submission" date="2012-01" db="EMBL/GenBank/DDBJ databases">
        <title>Improved High-Quality Draft sequence of Saccharomonospora xinjiangensis XJ-54.</title>
        <authorList>
            <consortium name="US DOE Joint Genome Institute"/>
            <person name="Lucas S."/>
            <person name="Han J."/>
            <person name="Lapidus A."/>
            <person name="Cheng J.-F."/>
            <person name="Goodwin L."/>
            <person name="Pitluck S."/>
            <person name="Peters L."/>
            <person name="Mikhailova N."/>
            <person name="Teshima H."/>
            <person name="Detter J.C."/>
            <person name="Han C."/>
            <person name="Tapia R."/>
            <person name="Land M."/>
            <person name="Hauser L."/>
            <person name="Kyrpides N."/>
            <person name="Ivanova N."/>
            <person name="Pagani I."/>
            <person name="Brambilla E.-M."/>
            <person name="Klenk H.-P."/>
            <person name="Woyke T."/>
        </authorList>
    </citation>
    <scope>NUCLEOTIDE SEQUENCE [LARGE SCALE GENOMIC DNA]</scope>
    <source>
        <strain evidence="4 5">XJ-54</strain>
    </source>
</reference>
<dbReference type="GO" id="GO:0008299">
    <property type="term" value="P:isoprenoid biosynthetic process"/>
    <property type="evidence" value="ECO:0007669"/>
    <property type="project" value="InterPro"/>
</dbReference>
<dbReference type="RefSeq" id="WP_006240322.1">
    <property type="nucleotide sequence ID" value="NZ_JH636049.1"/>
</dbReference>